<sequence>MIARKKRTIASGREYDQFFPRATGLIYTIREKANVQHTVDFIPKVVMATLGHTRSLAEAMRGNTLEATCRNIWHFIYKHINYKKDAEGFEQIRSPARAWRDRFDGVDCDCYTVFISTVLTNLCIPHCYRITKYYKDYFQHIYPIIPCKDGAYITIDCVTDHFNYEVPFSEKKDYPMDLQYLNGVDTTPLYGEELLLNGADSNHDIEGLGHLLFRNMADYRLRKNSSMKKAQPVPLLLPPPAPVDDDDENRAHDHDNSDQPMGSFFSKALHVINKFNPVTVLLRNGLLAAMKLNIMGVAGKLRWAYLTPEQATQKGIIPGKFKKLLKVKQKLESIFNGAGGNPANLKKAILTGNGNKPVEKKGPDGKVMKDSNGKPIKERPVPLHGIEGLGEIDLAAVEVLEGMDENTPLVQLLGPDIYYVENPTTFNGFEGFDEAGEPLGAVTVAAAMAAVSTLAALLKSIGPLFKSQSNDGGASVPDTSDKTSDSSSNDTTQDKSDTSNNTSNAASSDAAKTATNTTPQKTTKQVDAATAPVAAPAKSSHPPVTEEVSNEEASAATEKNTASAAPEAIKTSSLPANAFNITNSTVDTPSSPTPPPATPSFWDKNKKPIMIGAGILAVGAIILLATRKKQTPTPQLPVSGIPRKNNRRKKNYGYKKEVELL</sequence>
<organism evidence="3 4">
    <name type="scientific">Hydrobacter penzbergensis</name>
    <dbReference type="NCBI Taxonomy" id="1235997"/>
    <lineage>
        <taxon>Bacteria</taxon>
        <taxon>Pseudomonadati</taxon>
        <taxon>Bacteroidota</taxon>
        <taxon>Chitinophagia</taxon>
        <taxon>Chitinophagales</taxon>
        <taxon>Chitinophagaceae</taxon>
        <taxon>Hydrobacter</taxon>
    </lineage>
</organism>
<feature type="region of interest" description="Disordered" evidence="1">
    <location>
        <begin position="350"/>
        <end position="382"/>
    </location>
</feature>
<feature type="compositionally biased region" description="Low complexity" evidence="1">
    <location>
        <begin position="498"/>
        <end position="537"/>
    </location>
</feature>
<evidence type="ECO:0000313" key="3">
    <source>
        <dbReference type="EMBL" id="SDW04124.1"/>
    </source>
</evidence>
<protein>
    <submittedName>
        <fullName evidence="3">Uncharacterized protein</fullName>
    </submittedName>
</protein>
<evidence type="ECO:0000256" key="1">
    <source>
        <dbReference type="SAM" id="MobiDB-lite"/>
    </source>
</evidence>
<accession>A0A8X8ID51</accession>
<evidence type="ECO:0000256" key="2">
    <source>
        <dbReference type="SAM" id="Phobius"/>
    </source>
</evidence>
<dbReference type="Proteomes" id="UP000198711">
    <property type="component" value="Unassembled WGS sequence"/>
</dbReference>
<keyword evidence="2" id="KW-0812">Transmembrane</keyword>
<evidence type="ECO:0000313" key="4">
    <source>
        <dbReference type="Proteomes" id="UP000198711"/>
    </source>
</evidence>
<feature type="region of interest" description="Disordered" evidence="1">
    <location>
        <begin position="466"/>
        <end position="603"/>
    </location>
</feature>
<dbReference type="RefSeq" id="WP_092721287.1">
    <property type="nucleotide sequence ID" value="NZ_FNNO01000001.1"/>
</dbReference>
<proteinExistence type="predicted"/>
<gene>
    <name evidence="3" type="ORF">SAMN05444410_10191</name>
</gene>
<name>A0A8X8ID51_9BACT</name>
<reference evidence="3 4" key="1">
    <citation type="submission" date="2016-10" db="EMBL/GenBank/DDBJ databases">
        <authorList>
            <person name="Varghese N."/>
            <person name="Submissions S."/>
        </authorList>
    </citation>
    <scope>NUCLEOTIDE SEQUENCE [LARGE SCALE GENOMIC DNA]</scope>
    <source>
        <strain evidence="3 4">DSM 25353</strain>
    </source>
</reference>
<keyword evidence="4" id="KW-1185">Reference proteome</keyword>
<dbReference type="EMBL" id="FNNO01000001">
    <property type="protein sequence ID" value="SDW04124.1"/>
    <property type="molecule type" value="Genomic_DNA"/>
</dbReference>
<keyword evidence="2" id="KW-1133">Transmembrane helix</keyword>
<comment type="caution">
    <text evidence="3">The sequence shown here is derived from an EMBL/GenBank/DDBJ whole genome shotgun (WGS) entry which is preliminary data.</text>
</comment>
<feature type="region of interest" description="Disordered" evidence="1">
    <location>
        <begin position="231"/>
        <end position="259"/>
    </location>
</feature>
<feature type="region of interest" description="Disordered" evidence="1">
    <location>
        <begin position="629"/>
        <end position="661"/>
    </location>
</feature>
<dbReference type="AlphaFoldDB" id="A0A8X8ID51"/>
<feature type="compositionally biased region" description="Basic and acidic residues" evidence="1">
    <location>
        <begin position="357"/>
        <end position="381"/>
    </location>
</feature>
<feature type="transmembrane region" description="Helical" evidence="2">
    <location>
        <begin position="609"/>
        <end position="626"/>
    </location>
</feature>
<keyword evidence="2" id="KW-0472">Membrane</keyword>
<feature type="compositionally biased region" description="Basic residues" evidence="1">
    <location>
        <begin position="644"/>
        <end position="653"/>
    </location>
</feature>
<feature type="compositionally biased region" description="Polar residues" evidence="1">
    <location>
        <begin position="570"/>
        <end position="583"/>
    </location>
</feature>